<keyword evidence="3" id="KW-1185">Reference proteome</keyword>
<evidence type="ECO:0000313" key="4">
    <source>
        <dbReference type="WBParaSite" id="HPBE_0001186901-mRNA-1"/>
    </source>
</evidence>
<name>A0A3P8AFX8_HELPZ</name>
<feature type="region of interest" description="Disordered" evidence="1">
    <location>
        <begin position="1"/>
        <end position="24"/>
    </location>
</feature>
<reference evidence="4" key="2">
    <citation type="submission" date="2019-09" db="UniProtKB">
        <authorList>
            <consortium name="WormBaseParasite"/>
        </authorList>
    </citation>
    <scope>IDENTIFICATION</scope>
</reference>
<accession>A0A3P8AFX8</accession>
<evidence type="ECO:0000256" key="1">
    <source>
        <dbReference type="SAM" id="MobiDB-lite"/>
    </source>
</evidence>
<proteinExistence type="predicted"/>
<organism evidence="2">
    <name type="scientific">Heligmosomoides polygyrus</name>
    <name type="common">Parasitic roundworm</name>
    <dbReference type="NCBI Taxonomy" id="6339"/>
    <lineage>
        <taxon>Eukaryota</taxon>
        <taxon>Metazoa</taxon>
        <taxon>Ecdysozoa</taxon>
        <taxon>Nematoda</taxon>
        <taxon>Chromadorea</taxon>
        <taxon>Rhabditida</taxon>
        <taxon>Rhabditina</taxon>
        <taxon>Rhabditomorpha</taxon>
        <taxon>Strongyloidea</taxon>
        <taxon>Heligmosomidae</taxon>
        <taxon>Heligmosomoides</taxon>
    </lineage>
</organism>
<evidence type="ECO:0000313" key="3">
    <source>
        <dbReference type="Proteomes" id="UP000050761"/>
    </source>
</evidence>
<dbReference type="Proteomes" id="UP000050761">
    <property type="component" value="Unassembled WGS sequence"/>
</dbReference>
<dbReference type="AlphaFoldDB" id="A0A3P8AFX8"/>
<evidence type="ECO:0000313" key="2">
    <source>
        <dbReference type="EMBL" id="VDO90133.1"/>
    </source>
</evidence>
<gene>
    <name evidence="2" type="ORF">HPBE_LOCUS11870</name>
</gene>
<dbReference type="WBParaSite" id="HPBE_0001186901-mRNA-1">
    <property type="protein sequence ID" value="HPBE_0001186901-mRNA-1"/>
    <property type="gene ID" value="HPBE_0001186901"/>
</dbReference>
<reference evidence="2 3" key="1">
    <citation type="submission" date="2018-11" db="EMBL/GenBank/DDBJ databases">
        <authorList>
            <consortium name="Pathogen Informatics"/>
        </authorList>
    </citation>
    <scope>NUCLEOTIDE SEQUENCE [LARGE SCALE GENOMIC DNA]</scope>
</reference>
<dbReference type="EMBL" id="UZAH01027262">
    <property type="protein sequence ID" value="VDO90133.1"/>
    <property type="molecule type" value="Genomic_DNA"/>
</dbReference>
<sequence>MNEGGSSAAGDALPSAGAEATTTETENLSLLQLQEVFKQKQLDLMAHFERAQQALNVQHLQQYYQALQQQAQQQQVQHQSQSTVNCVEGGPERMDEGLCDAAGQ</sequence>
<protein>
    <submittedName>
        <fullName evidence="4">GOLGA2L5 domain-containing protein</fullName>
    </submittedName>
</protein>